<dbReference type="GO" id="GO:0009055">
    <property type="term" value="F:electron transfer activity"/>
    <property type="evidence" value="ECO:0007669"/>
    <property type="project" value="InterPro"/>
</dbReference>
<keyword evidence="2 4" id="KW-0479">Metal-binding</keyword>
<keyword evidence="8" id="KW-1185">Reference proteome</keyword>
<keyword evidence="5" id="KW-1133">Transmembrane helix</keyword>
<dbReference type="PANTHER" id="PTHR30600:SF4">
    <property type="entry name" value="CYTOCHROME C DOMAIN-CONTAINING PROTEIN"/>
    <property type="match status" value="1"/>
</dbReference>
<keyword evidence="3 4" id="KW-0408">Iron</keyword>
<keyword evidence="1 4" id="KW-0349">Heme</keyword>
<evidence type="ECO:0000256" key="1">
    <source>
        <dbReference type="ARBA" id="ARBA00022617"/>
    </source>
</evidence>
<name>A0A4R9K6E2_9LEPT</name>
<dbReference type="GO" id="GO:0046872">
    <property type="term" value="F:metal ion binding"/>
    <property type="evidence" value="ECO:0007669"/>
    <property type="project" value="UniProtKB-KW"/>
</dbReference>
<feature type="domain" description="Cytochrome c" evidence="6">
    <location>
        <begin position="95"/>
        <end position="224"/>
    </location>
</feature>
<evidence type="ECO:0000256" key="3">
    <source>
        <dbReference type="ARBA" id="ARBA00023004"/>
    </source>
</evidence>
<dbReference type="Proteomes" id="UP000297762">
    <property type="component" value="Unassembled WGS sequence"/>
</dbReference>
<dbReference type="PANTHER" id="PTHR30600">
    <property type="entry name" value="CYTOCHROME C PEROXIDASE-RELATED"/>
    <property type="match status" value="1"/>
</dbReference>
<keyword evidence="5" id="KW-0812">Transmembrane</keyword>
<dbReference type="RefSeq" id="WP_135650559.1">
    <property type="nucleotide sequence ID" value="NZ_RQGF01000028.1"/>
</dbReference>
<gene>
    <name evidence="7" type="ORF">EHQ64_12455</name>
</gene>
<feature type="transmembrane region" description="Helical" evidence="5">
    <location>
        <begin position="21"/>
        <end position="37"/>
    </location>
</feature>
<dbReference type="GO" id="GO:0004130">
    <property type="term" value="F:cytochrome-c peroxidase activity"/>
    <property type="evidence" value="ECO:0007669"/>
    <property type="project" value="TreeGrafter"/>
</dbReference>
<reference evidence="7" key="1">
    <citation type="journal article" date="2019" name="PLoS Negl. Trop. Dis.">
        <title>Revisiting the worldwide diversity of Leptospira species in the environment.</title>
        <authorList>
            <person name="Vincent A.T."/>
            <person name="Schiettekatte O."/>
            <person name="Bourhy P."/>
            <person name="Veyrier F.J."/>
            <person name="Picardeau M."/>
        </authorList>
    </citation>
    <scope>NUCLEOTIDE SEQUENCE [LARGE SCALE GENOMIC DNA]</scope>
    <source>
        <strain evidence="7">201702455</strain>
    </source>
</reference>
<dbReference type="InterPro" id="IPR010538">
    <property type="entry name" value="DHOR"/>
</dbReference>
<dbReference type="AlphaFoldDB" id="A0A4R9K6E2"/>
<evidence type="ECO:0000259" key="6">
    <source>
        <dbReference type="PROSITE" id="PS51007"/>
    </source>
</evidence>
<dbReference type="SUPFAM" id="SSF46626">
    <property type="entry name" value="Cytochrome c"/>
    <property type="match status" value="1"/>
</dbReference>
<organism evidence="7 8">
    <name type="scientific">Leptospira sarikeiensis</name>
    <dbReference type="NCBI Taxonomy" id="2484943"/>
    <lineage>
        <taxon>Bacteria</taxon>
        <taxon>Pseudomonadati</taxon>
        <taxon>Spirochaetota</taxon>
        <taxon>Spirochaetia</taxon>
        <taxon>Leptospirales</taxon>
        <taxon>Leptospiraceae</taxon>
        <taxon>Leptospira</taxon>
    </lineage>
</organism>
<dbReference type="OrthoDB" id="9805202at2"/>
<evidence type="ECO:0000256" key="5">
    <source>
        <dbReference type="SAM" id="Phobius"/>
    </source>
</evidence>
<feature type="domain" description="Cytochrome c" evidence="6">
    <location>
        <begin position="401"/>
        <end position="533"/>
    </location>
</feature>
<dbReference type="EMBL" id="RQGF01000028">
    <property type="protein sequence ID" value="TGL61103.1"/>
    <property type="molecule type" value="Genomic_DNA"/>
</dbReference>
<evidence type="ECO:0000256" key="2">
    <source>
        <dbReference type="ARBA" id="ARBA00022723"/>
    </source>
</evidence>
<dbReference type="PROSITE" id="PS51007">
    <property type="entry name" value="CYTC"/>
    <property type="match status" value="2"/>
</dbReference>
<dbReference type="InterPro" id="IPR036909">
    <property type="entry name" value="Cyt_c-like_dom_sf"/>
</dbReference>
<evidence type="ECO:0000313" key="8">
    <source>
        <dbReference type="Proteomes" id="UP000297762"/>
    </source>
</evidence>
<dbReference type="PIRSF" id="PIRSF028099">
    <property type="entry name" value="DUF1111"/>
    <property type="match status" value="1"/>
</dbReference>
<accession>A0A4R9K6E2</accession>
<dbReference type="InterPro" id="IPR009056">
    <property type="entry name" value="Cyt_c-like_dom"/>
</dbReference>
<dbReference type="GO" id="GO:0020037">
    <property type="term" value="F:heme binding"/>
    <property type="evidence" value="ECO:0007669"/>
    <property type="project" value="InterPro"/>
</dbReference>
<evidence type="ECO:0000256" key="4">
    <source>
        <dbReference type="PROSITE-ProRule" id="PRU00433"/>
    </source>
</evidence>
<evidence type="ECO:0000313" key="7">
    <source>
        <dbReference type="EMBL" id="TGL61103.1"/>
    </source>
</evidence>
<sequence length="533" mass="56376">MNCEQNKDLLEKGDHKNRINQNWLVLLFISVALTFFGCDPSGGSNADSLALLAALNTSAQADPGEEYSGGYTTNFVSNAFAFDIRAANLRNGGATKFNRGNSFFNITWVSEGSSAPAGLGPTFNTNACQNCHQHDGRGAPPSSGSLNNFAGILIRLSEDGADPTTGGPVGLDNYGLQLNHKALGCNPIKYDSNFNCDTGSGSVSGANFTPPEGSASVSYSSVAAPNYPSGANTYPEGTNITLSKPTYSFAWNPLFGDPTGSPNGFHFSPRTAPLIPGLGLLEAIPESTILSWADPTDADSDGISGKTNQVWDVTAGAKVLGRFGWKANEPSLFQQNQGAFLGDIGITSPLFSTDNCPSSQTTCATVALGTASPEISVNLADSVNFYTKLVGVPARRDVSDPDVAAGKVHFSNVGCAACHKPYVQTGYVPGFPEISFQHIKPYTDLLLHDMGPGLADGRQDFDATGQEWRTPPLWGLGLLQTVNGHTKLLHDGRANGIEEAILWHGGEADTARGNFQSLNVSQRQQLIKFLESL</sequence>
<protein>
    <submittedName>
        <fullName evidence="7">Thiol oxidoreductase</fullName>
    </submittedName>
</protein>
<dbReference type="Gene3D" id="1.10.760.10">
    <property type="entry name" value="Cytochrome c-like domain"/>
    <property type="match status" value="1"/>
</dbReference>
<dbReference type="InterPro" id="IPR051395">
    <property type="entry name" value="Cytochrome_c_Peroxidase/MauG"/>
</dbReference>
<proteinExistence type="predicted"/>
<dbReference type="Pfam" id="PF06537">
    <property type="entry name" value="DHOR"/>
    <property type="match status" value="1"/>
</dbReference>
<keyword evidence="5" id="KW-0472">Membrane</keyword>
<comment type="caution">
    <text evidence="7">The sequence shown here is derived from an EMBL/GenBank/DDBJ whole genome shotgun (WGS) entry which is preliminary data.</text>
</comment>